<evidence type="ECO:0000256" key="1">
    <source>
        <dbReference type="SAM" id="MobiDB-lite"/>
    </source>
</evidence>
<dbReference type="EMBL" id="LT882681">
    <property type="protein sequence ID" value="SMY25203.1"/>
    <property type="molecule type" value="Genomic_DNA"/>
</dbReference>
<feature type="transmembrane region" description="Helical" evidence="2">
    <location>
        <begin position="139"/>
        <end position="159"/>
    </location>
</feature>
<sequence length="178" mass="19583">MTDEHDRFIPSQEHDGQVKTVLPPAPMTTTPSVLASTIENASEGSPEHNRHSSDGGGSVILSVFDSEQRVKGALDDDSEHTRTSSGPRRRLFAAWRLEVLSCIMVVAGLLALVGTLYAYEDRPSPKWPRWKSLNTIVSIYAIIIKAGIVLVLSEGIGQLKWSWFSKLKPLSPRYADLG</sequence>
<keyword evidence="2" id="KW-0812">Transmembrane</keyword>
<dbReference type="PANTHER" id="PTHR35394:SF5">
    <property type="entry name" value="DUF3176 DOMAIN-CONTAINING PROTEIN"/>
    <property type="match status" value="1"/>
</dbReference>
<organism evidence="3 4">
    <name type="scientific">Zymoseptoria tritici ST99CH_1A5</name>
    <dbReference type="NCBI Taxonomy" id="1276529"/>
    <lineage>
        <taxon>Eukaryota</taxon>
        <taxon>Fungi</taxon>
        <taxon>Dikarya</taxon>
        <taxon>Ascomycota</taxon>
        <taxon>Pezizomycotina</taxon>
        <taxon>Dothideomycetes</taxon>
        <taxon>Dothideomycetidae</taxon>
        <taxon>Mycosphaerellales</taxon>
        <taxon>Mycosphaerellaceae</taxon>
        <taxon>Zymoseptoria</taxon>
    </lineage>
</organism>
<keyword evidence="2" id="KW-1133">Transmembrane helix</keyword>
<feature type="transmembrane region" description="Helical" evidence="2">
    <location>
        <begin position="97"/>
        <end position="119"/>
    </location>
</feature>
<dbReference type="AlphaFoldDB" id="A0A1Y6LLB0"/>
<feature type="compositionally biased region" description="Basic and acidic residues" evidence="1">
    <location>
        <begin position="1"/>
        <end position="17"/>
    </location>
</feature>
<evidence type="ECO:0000313" key="3">
    <source>
        <dbReference type="EMBL" id="SMY25203.1"/>
    </source>
</evidence>
<feature type="region of interest" description="Disordered" evidence="1">
    <location>
        <begin position="1"/>
        <end position="56"/>
    </location>
</feature>
<dbReference type="InterPro" id="IPR021514">
    <property type="entry name" value="DUF3176"/>
</dbReference>
<gene>
    <name evidence="3" type="ORF">ZT1A5_G6645</name>
</gene>
<feature type="compositionally biased region" description="Polar residues" evidence="1">
    <location>
        <begin position="27"/>
        <end position="43"/>
    </location>
</feature>
<accession>A0A1Y6LLB0</accession>
<evidence type="ECO:0000256" key="2">
    <source>
        <dbReference type="SAM" id="Phobius"/>
    </source>
</evidence>
<evidence type="ECO:0000313" key="4">
    <source>
        <dbReference type="Proteomes" id="UP000215453"/>
    </source>
</evidence>
<reference evidence="3 4" key="1">
    <citation type="submission" date="2016-10" db="EMBL/GenBank/DDBJ databases">
        <authorList>
            <person name="Varghese N."/>
        </authorList>
    </citation>
    <scope>NUCLEOTIDE SEQUENCE [LARGE SCALE GENOMIC DNA]</scope>
</reference>
<dbReference type="Pfam" id="PF11374">
    <property type="entry name" value="DUF3176"/>
    <property type="match status" value="1"/>
</dbReference>
<dbReference type="Proteomes" id="UP000215453">
    <property type="component" value="Chromosome 6"/>
</dbReference>
<name>A0A1Y6LLB0_ZYMTR</name>
<dbReference type="PANTHER" id="PTHR35394">
    <property type="entry name" value="DUF3176 DOMAIN-CONTAINING PROTEIN"/>
    <property type="match status" value="1"/>
</dbReference>
<proteinExistence type="predicted"/>
<protein>
    <submittedName>
        <fullName evidence="3">Uncharacterized protein</fullName>
    </submittedName>
</protein>
<keyword evidence="2" id="KW-0472">Membrane</keyword>